<dbReference type="AlphaFoldDB" id="A0A158GH77"/>
<gene>
    <name evidence="1" type="ORF">AWB70_01945</name>
</gene>
<sequence>MDEKINNQILAGEITALAIDTTIFEKNSLAPESGLLARLEQFRESDFELVTANTVANEVKRHLAKNATDATTSDCCR</sequence>
<keyword evidence="2" id="KW-1185">Reference proteome</keyword>
<dbReference type="EMBL" id="FCNY02000004">
    <property type="protein sequence ID" value="SAL30969.1"/>
    <property type="molecule type" value="Genomic_DNA"/>
</dbReference>
<name>A0A158GH77_CABCO</name>
<protein>
    <submittedName>
        <fullName evidence="1">Uncharacterized protein</fullName>
    </submittedName>
</protein>
<dbReference type="RefSeq" id="WP_053571898.1">
    <property type="nucleotide sequence ID" value="NZ_FCNY02000004.1"/>
</dbReference>
<dbReference type="Proteomes" id="UP000054740">
    <property type="component" value="Unassembled WGS sequence"/>
</dbReference>
<reference evidence="2" key="1">
    <citation type="submission" date="2016-01" db="EMBL/GenBank/DDBJ databases">
        <authorList>
            <person name="Peeters C."/>
        </authorList>
    </citation>
    <scope>NUCLEOTIDE SEQUENCE [LARGE SCALE GENOMIC DNA]</scope>
</reference>
<evidence type="ECO:0000313" key="2">
    <source>
        <dbReference type="Proteomes" id="UP000054740"/>
    </source>
</evidence>
<organism evidence="1 2">
    <name type="scientific">Caballeronia cordobensis</name>
    <name type="common">Burkholderia cordobensis</name>
    <dbReference type="NCBI Taxonomy" id="1353886"/>
    <lineage>
        <taxon>Bacteria</taxon>
        <taxon>Pseudomonadati</taxon>
        <taxon>Pseudomonadota</taxon>
        <taxon>Betaproteobacteria</taxon>
        <taxon>Burkholderiales</taxon>
        <taxon>Burkholderiaceae</taxon>
        <taxon>Caballeronia</taxon>
    </lineage>
</organism>
<proteinExistence type="predicted"/>
<accession>A0A158GH77</accession>
<evidence type="ECO:0000313" key="1">
    <source>
        <dbReference type="EMBL" id="SAL30969.1"/>
    </source>
</evidence>